<dbReference type="OrthoDB" id="6379061at2759"/>
<reference evidence="2" key="1">
    <citation type="submission" date="2021-02" db="EMBL/GenBank/DDBJ databases">
        <authorList>
            <person name="Bekaert M."/>
        </authorList>
    </citation>
    <scope>NUCLEOTIDE SEQUENCE</scope>
    <source>
        <strain evidence="2">IoA-00</strain>
    </source>
</reference>
<dbReference type="AlphaFoldDB" id="A0A7R8CKS4"/>
<name>A0A7R8CKS4_LEPSM</name>
<dbReference type="Proteomes" id="UP000675881">
    <property type="component" value="Chromosome 11"/>
</dbReference>
<dbReference type="GO" id="GO:0016787">
    <property type="term" value="F:hydrolase activity"/>
    <property type="evidence" value="ECO:0007669"/>
    <property type="project" value="InterPro"/>
</dbReference>
<keyword evidence="3" id="KW-1185">Reference proteome</keyword>
<dbReference type="PROSITE" id="PS00903">
    <property type="entry name" value="CYT_DCMP_DEAMINASES_1"/>
    <property type="match status" value="1"/>
</dbReference>
<organism evidence="2 3">
    <name type="scientific">Lepeophtheirus salmonis</name>
    <name type="common">Salmon louse</name>
    <name type="synonym">Caligus salmonis</name>
    <dbReference type="NCBI Taxonomy" id="72036"/>
    <lineage>
        <taxon>Eukaryota</taxon>
        <taxon>Metazoa</taxon>
        <taxon>Ecdysozoa</taxon>
        <taxon>Arthropoda</taxon>
        <taxon>Crustacea</taxon>
        <taxon>Multicrustacea</taxon>
        <taxon>Hexanauplia</taxon>
        <taxon>Copepoda</taxon>
        <taxon>Siphonostomatoida</taxon>
        <taxon>Caligidae</taxon>
        <taxon>Lepeophtheirus</taxon>
    </lineage>
</organism>
<proteinExistence type="predicted"/>
<dbReference type="InterPro" id="IPR016192">
    <property type="entry name" value="APOBEC/CMP_deaminase_Zn-bd"/>
</dbReference>
<dbReference type="GO" id="GO:0008270">
    <property type="term" value="F:zinc ion binding"/>
    <property type="evidence" value="ECO:0007669"/>
    <property type="project" value="InterPro"/>
</dbReference>
<sequence length="661" mass="72508">MRAWNPFCFFIYLIVCNSHRKKLKRRRNRKRAQSKRKSSLKFAMSDTLSLNSFGSPFGGTSPGILAEEIGSLTLLTDFNPKKNRYSSLKHSPLSTKMALNSFSAKSAQEVKGNGVWEEGVILSLTNSMKKTERIKNKERLLVAHNITHGKVLELGEEYAFYDKANVLGKGVSHITPDLVSGESSPPTIYSASNLIRKLHIEDNALKPTPARAQVLQECLDGTIALTIQSSSSKSSKNFLVGAFRTKSATKNKFMIEWYLSNNKKDDIVCCKSPVKFSEDCEPLYLLTDPKDPRTVYTLCKTGPNQNSLYKLTKGLSKKDEDPLLIIPGVIEGAAIGITGDDVSTLLIYDGSSCSARLFSLSKSEGFRGRHPICAHCPNLEKFSSPSHVISCSSPNQKWQIACNVLGANVNNYQICLASLLDESGKFGIEPETGLPYRIRLLGCETQGVHAEIMLLEDLSRTFENAEDKLSNYVLKLCINFSPCRECQSHLSGWLMSGKLANIELHYVQSGEIIQDFGDRFVAKSIRRQGTFTKGDEVSSTSSPLVRSISGRSPRSSMTPGSRIPTRSGSGCPIPNASTPNPGVCNNVSNGCGNVSLNNRSDVIDSLISISSSTEFRSDNMKDLVANLNASLQNVLSVDASLRSNLMCLENSVAQIQQNLDP</sequence>
<feature type="region of interest" description="Disordered" evidence="1">
    <location>
        <begin position="531"/>
        <end position="574"/>
    </location>
</feature>
<evidence type="ECO:0000313" key="3">
    <source>
        <dbReference type="Proteomes" id="UP000675881"/>
    </source>
</evidence>
<feature type="compositionally biased region" description="Polar residues" evidence="1">
    <location>
        <begin position="531"/>
        <end position="568"/>
    </location>
</feature>
<evidence type="ECO:0000313" key="2">
    <source>
        <dbReference type="EMBL" id="CAF2806852.1"/>
    </source>
</evidence>
<accession>A0A7R8CKS4</accession>
<dbReference type="EMBL" id="HG994590">
    <property type="protein sequence ID" value="CAF2806852.1"/>
    <property type="molecule type" value="Genomic_DNA"/>
</dbReference>
<protein>
    <submittedName>
        <fullName evidence="2">(salmon louse) hypothetical protein</fullName>
    </submittedName>
</protein>
<evidence type="ECO:0000256" key="1">
    <source>
        <dbReference type="SAM" id="MobiDB-lite"/>
    </source>
</evidence>
<gene>
    <name evidence="2" type="ORF">LSAA_2999</name>
</gene>